<evidence type="ECO:0000259" key="6">
    <source>
        <dbReference type="SMART" id="SM00739"/>
    </source>
</evidence>
<accession>A0A5B9PR06</accession>
<keyword evidence="5" id="KW-0699">rRNA-binding</keyword>
<dbReference type="InterPro" id="IPR003256">
    <property type="entry name" value="Ribosomal_uL24"/>
</dbReference>
<dbReference type="Proteomes" id="UP000322214">
    <property type="component" value="Chromosome"/>
</dbReference>
<evidence type="ECO:0000256" key="5">
    <source>
        <dbReference type="HAMAP-Rule" id="MF_01326"/>
    </source>
</evidence>
<comment type="similarity">
    <text evidence="1 5">Belongs to the universal ribosomal protein uL24 family.</text>
</comment>
<sequence>MKIKKSDTVQIISGKDKGVTGKVISVDHAKDQITVEGVNVVFRHVKPSQKNPQGGRLEVSLPVPASKVMALCPKTNKPTRVGYRTLENGTKERFAKKSGASMGEVWSS</sequence>
<dbReference type="RefSeq" id="WP_075083690.1">
    <property type="nucleotide sequence ID" value="NZ_CP042912.1"/>
</dbReference>
<dbReference type="InterPro" id="IPR014722">
    <property type="entry name" value="Rib_uL2_dom2"/>
</dbReference>
<organism evidence="7 8">
    <name type="scientific">Mariniblastus fucicola</name>
    <dbReference type="NCBI Taxonomy" id="980251"/>
    <lineage>
        <taxon>Bacteria</taxon>
        <taxon>Pseudomonadati</taxon>
        <taxon>Planctomycetota</taxon>
        <taxon>Planctomycetia</taxon>
        <taxon>Pirellulales</taxon>
        <taxon>Pirellulaceae</taxon>
        <taxon>Mariniblastus</taxon>
    </lineage>
</organism>
<evidence type="ECO:0000256" key="2">
    <source>
        <dbReference type="ARBA" id="ARBA00022980"/>
    </source>
</evidence>
<comment type="subunit">
    <text evidence="5">Part of the 50S ribosomal subunit.</text>
</comment>
<gene>
    <name evidence="5 7" type="primary">rplX</name>
    <name evidence="7" type="ORF">MFFC18_46750</name>
</gene>
<dbReference type="Pfam" id="PF17136">
    <property type="entry name" value="ribosomal_L24"/>
    <property type="match status" value="1"/>
</dbReference>
<dbReference type="GO" id="GO:0006412">
    <property type="term" value="P:translation"/>
    <property type="evidence" value="ECO:0007669"/>
    <property type="project" value="UniProtKB-UniRule"/>
</dbReference>
<dbReference type="GO" id="GO:0005840">
    <property type="term" value="C:ribosome"/>
    <property type="evidence" value="ECO:0007669"/>
    <property type="project" value="UniProtKB-KW"/>
</dbReference>
<dbReference type="InterPro" id="IPR008991">
    <property type="entry name" value="Translation_prot_SH3-like_sf"/>
</dbReference>
<dbReference type="AlphaFoldDB" id="A0A5B9PR06"/>
<keyword evidence="8" id="KW-1185">Reference proteome</keyword>
<dbReference type="InterPro" id="IPR005824">
    <property type="entry name" value="KOW"/>
</dbReference>
<dbReference type="GO" id="GO:0003735">
    <property type="term" value="F:structural constituent of ribosome"/>
    <property type="evidence" value="ECO:0007669"/>
    <property type="project" value="InterPro"/>
</dbReference>
<evidence type="ECO:0000256" key="4">
    <source>
        <dbReference type="ARBA" id="ARBA00035206"/>
    </source>
</evidence>
<dbReference type="CDD" id="cd06089">
    <property type="entry name" value="KOW_RPL26"/>
    <property type="match status" value="1"/>
</dbReference>
<dbReference type="KEGG" id="mff:MFFC18_46750"/>
<evidence type="ECO:0000313" key="7">
    <source>
        <dbReference type="EMBL" id="QEG24753.1"/>
    </source>
</evidence>
<name>A0A5B9PR06_9BACT</name>
<dbReference type="InterPro" id="IPR057264">
    <property type="entry name" value="Ribosomal_uL24_C"/>
</dbReference>
<dbReference type="HAMAP" id="MF_01326_B">
    <property type="entry name" value="Ribosomal_uL24_B"/>
    <property type="match status" value="1"/>
</dbReference>
<proteinExistence type="inferred from homology"/>
<evidence type="ECO:0000313" key="8">
    <source>
        <dbReference type="Proteomes" id="UP000322214"/>
    </source>
</evidence>
<evidence type="ECO:0000256" key="1">
    <source>
        <dbReference type="ARBA" id="ARBA00010618"/>
    </source>
</evidence>
<dbReference type="SMART" id="SM00739">
    <property type="entry name" value="KOW"/>
    <property type="match status" value="1"/>
</dbReference>
<dbReference type="GO" id="GO:1990904">
    <property type="term" value="C:ribonucleoprotein complex"/>
    <property type="evidence" value="ECO:0007669"/>
    <property type="project" value="UniProtKB-KW"/>
</dbReference>
<dbReference type="EMBL" id="CP042912">
    <property type="protein sequence ID" value="QEG24753.1"/>
    <property type="molecule type" value="Genomic_DNA"/>
</dbReference>
<evidence type="ECO:0000256" key="3">
    <source>
        <dbReference type="ARBA" id="ARBA00023274"/>
    </source>
</evidence>
<dbReference type="PANTHER" id="PTHR12903">
    <property type="entry name" value="MITOCHONDRIAL RIBOSOMAL PROTEIN L24"/>
    <property type="match status" value="1"/>
</dbReference>
<protein>
    <recommendedName>
        <fullName evidence="4 5">Large ribosomal subunit protein uL24</fullName>
    </recommendedName>
</protein>
<dbReference type="SUPFAM" id="SSF50104">
    <property type="entry name" value="Translation proteins SH3-like domain"/>
    <property type="match status" value="1"/>
</dbReference>
<dbReference type="Pfam" id="PF00467">
    <property type="entry name" value="KOW"/>
    <property type="match status" value="1"/>
</dbReference>
<dbReference type="InterPro" id="IPR041988">
    <property type="entry name" value="Ribosomal_uL24_KOW"/>
</dbReference>
<comment type="function">
    <text evidence="5">One of two assembly initiator proteins, it binds directly to the 5'-end of the 23S rRNA, where it nucleates assembly of the 50S subunit.</text>
</comment>
<feature type="domain" description="KOW" evidence="6">
    <location>
        <begin position="2"/>
        <end position="29"/>
    </location>
</feature>
<dbReference type="OrthoDB" id="9807419at2"/>
<keyword evidence="2 5" id="KW-0689">Ribosomal protein</keyword>
<dbReference type="GO" id="GO:0019843">
    <property type="term" value="F:rRNA binding"/>
    <property type="evidence" value="ECO:0007669"/>
    <property type="project" value="UniProtKB-UniRule"/>
</dbReference>
<reference evidence="7 8" key="1">
    <citation type="submission" date="2019-08" db="EMBL/GenBank/DDBJ databases">
        <title>Deep-cultivation of Planctomycetes and their phenomic and genomic characterization uncovers novel biology.</title>
        <authorList>
            <person name="Wiegand S."/>
            <person name="Jogler M."/>
            <person name="Boedeker C."/>
            <person name="Pinto D."/>
            <person name="Vollmers J."/>
            <person name="Rivas-Marin E."/>
            <person name="Kohn T."/>
            <person name="Peeters S.H."/>
            <person name="Heuer A."/>
            <person name="Rast P."/>
            <person name="Oberbeckmann S."/>
            <person name="Bunk B."/>
            <person name="Jeske O."/>
            <person name="Meyerdierks A."/>
            <person name="Storesund J.E."/>
            <person name="Kallscheuer N."/>
            <person name="Luecker S."/>
            <person name="Lage O.M."/>
            <person name="Pohl T."/>
            <person name="Merkel B.J."/>
            <person name="Hornburger P."/>
            <person name="Mueller R.-W."/>
            <person name="Bruemmer F."/>
            <person name="Labrenz M."/>
            <person name="Spormann A.M."/>
            <person name="Op den Camp H."/>
            <person name="Overmann J."/>
            <person name="Amann R."/>
            <person name="Jetten M.S.M."/>
            <person name="Mascher T."/>
            <person name="Medema M.H."/>
            <person name="Devos D.P."/>
            <person name="Kaster A.-K."/>
            <person name="Ovreas L."/>
            <person name="Rohde M."/>
            <person name="Galperin M.Y."/>
            <person name="Jogler C."/>
        </authorList>
    </citation>
    <scope>NUCLEOTIDE SEQUENCE [LARGE SCALE GENOMIC DNA]</scope>
    <source>
        <strain evidence="7 8">FC18</strain>
    </source>
</reference>
<keyword evidence="5" id="KW-0694">RNA-binding</keyword>
<dbReference type="Gene3D" id="2.30.30.30">
    <property type="match status" value="1"/>
</dbReference>
<comment type="function">
    <text evidence="5">One of the proteins that surrounds the polypeptide exit tunnel on the outside of the subunit.</text>
</comment>
<dbReference type="NCBIfam" id="TIGR01079">
    <property type="entry name" value="rplX_bact"/>
    <property type="match status" value="1"/>
</dbReference>
<dbReference type="STRING" id="980251.GCA_001642875_00894"/>
<keyword evidence="3 5" id="KW-0687">Ribonucleoprotein</keyword>